<name>A0A7J6N8P5_PEROL</name>
<dbReference type="PANTHER" id="PTHR42858">
    <property type="entry name" value="AMINOTRANSFERASE"/>
    <property type="match status" value="1"/>
</dbReference>
<dbReference type="PANTHER" id="PTHR42858:SF1">
    <property type="entry name" value="LD15494P"/>
    <property type="match status" value="1"/>
</dbReference>
<dbReference type="SUPFAM" id="SSF53383">
    <property type="entry name" value="PLP-dependent transferases"/>
    <property type="match status" value="1"/>
</dbReference>
<gene>
    <name evidence="1" type="ORF">FOZ60_013773</name>
</gene>
<evidence type="ECO:0000313" key="2">
    <source>
        <dbReference type="Proteomes" id="UP000541610"/>
    </source>
</evidence>
<proteinExistence type="predicted"/>
<evidence type="ECO:0000313" key="1">
    <source>
        <dbReference type="EMBL" id="KAF4680263.1"/>
    </source>
</evidence>
<dbReference type="OrthoDB" id="691673at2759"/>
<protein>
    <submittedName>
        <fullName evidence="1">Uncharacterized protein</fullName>
    </submittedName>
</protein>
<dbReference type="GO" id="GO:0047536">
    <property type="term" value="F:2-aminoadipate transaminase activity"/>
    <property type="evidence" value="ECO:0007669"/>
    <property type="project" value="TreeGrafter"/>
</dbReference>
<dbReference type="EMBL" id="JABANP010000629">
    <property type="protein sequence ID" value="KAF4680263.1"/>
    <property type="molecule type" value="Genomic_DNA"/>
</dbReference>
<dbReference type="InterPro" id="IPR015422">
    <property type="entry name" value="PyrdxlP-dep_Trfase_small"/>
</dbReference>
<dbReference type="InterPro" id="IPR015424">
    <property type="entry name" value="PyrdxlP-dep_Trfase"/>
</dbReference>
<dbReference type="Proteomes" id="UP000541610">
    <property type="component" value="Unassembled WGS sequence"/>
</dbReference>
<dbReference type="Gene3D" id="3.90.1150.10">
    <property type="entry name" value="Aspartate Aminotransferase, domain 1"/>
    <property type="match status" value="1"/>
</dbReference>
<comment type="caution">
    <text evidence="1">The sequence shown here is derived from an EMBL/GenBank/DDBJ whole genome shotgun (WGS) entry which is preliminary data.</text>
</comment>
<sequence>MKDGHLREHLDELRRIYASRLGAMVTSLKEEMSDFATFHEPSGGYFLWLKFKELPAGKDTTQFLEFCRDEGVGFLPGIRTSVDSSCGGDCIRLSFAFYTESEIQTPDCRQCLDWRLHDHTLFPRIHAAVEGCRSEAQFILGNVPRCLDYDAITSSSPTCCWMRIANGGGDQIYVGVTSCQAAAALTTSGGAQLGDSWIVAMRELRSVSLL</sequence>
<dbReference type="AlphaFoldDB" id="A0A7J6N8P5"/>
<organism evidence="1 2">
    <name type="scientific">Perkinsus olseni</name>
    <name type="common">Perkinsus atlanticus</name>
    <dbReference type="NCBI Taxonomy" id="32597"/>
    <lineage>
        <taxon>Eukaryota</taxon>
        <taxon>Sar</taxon>
        <taxon>Alveolata</taxon>
        <taxon>Perkinsozoa</taxon>
        <taxon>Perkinsea</taxon>
        <taxon>Perkinsida</taxon>
        <taxon>Perkinsidae</taxon>
        <taxon>Perkinsus</taxon>
    </lineage>
</organism>
<accession>A0A7J6N8P5</accession>
<reference evidence="1 2" key="1">
    <citation type="submission" date="2020-04" db="EMBL/GenBank/DDBJ databases">
        <title>Perkinsus olseni comparative genomics.</title>
        <authorList>
            <person name="Bogema D.R."/>
        </authorList>
    </citation>
    <scope>NUCLEOTIDE SEQUENCE [LARGE SCALE GENOMIC DNA]</scope>
    <source>
        <strain evidence="1">00978-12</strain>
    </source>
</reference>